<dbReference type="PANTHER" id="PTHR30537:SF5">
    <property type="entry name" value="HTH-TYPE TRANSCRIPTIONAL ACTIVATOR TTDR-RELATED"/>
    <property type="match status" value="1"/>
</dbReference>
<dbReference type="InterPro" id="IPR005119">
    <property type="entry name" value="LysR_subst-bd"/>
</dbReference>
<dbReference type="AlphaFoldDB" id="A0A1L9BEB3"/>
<dbReference type="SUPFAM" id="SSF53850">
    <property type="entry name" value="Periplasmic binding protein-like II"/>
    <property type="match status" value="1"/>
</dbReference>
<organism evidence="6 7">
    <name type="scientific">Cystobacter ferrugineus</name>
    <dbReference type="NCBI Taxonomy" id="83449"/>
    <lineage>
        <taxon>Bacteria</taxon>
        <taxon>Pseudomonadati</taxon>
        <taxon>Myxococcota</taxon>
        <taxon>Myxococcia</taxon>
        <taxon>Myxococcales</taxon>
        <taxon>Cystobacterineae</taxon>
        <taxon>Archangiaceae</taxon>
        <taxon>Cystobacter</taxon>
    </lineage>
</organism>
<accession>A0A1L9BEB3</accession>
<dbReference type="STRING" id="83449.BON30_15935"/>
<sequence length="309" mass="34043">MRDRLEEMLSFAAVARTLSFADAARELGINASTLSRRIARLERALGTALLRRTTRRVSLTEAGALYLERCTDVLTRVEEADALVSGLGGAPRGRLRVALPNLFGQLQVAPLLPEFMHRHPGIELELSFMDRYVDLVHEGFDVAIRIGTLTDSSLVARRLATNRRVLCAAPRYLRGRRPLTKPEDLAHQACLHFSFFADGETWTLRRGEERVAVRVRPVLRSDNAEALRLAAVGGCGIAALATFLVGEDLHAGRLVRLLDGWSVPDAGVFAVHPPGRLVPSKVRAFVSFLAERFAGTPPWERAITQARLG</sequence>
<reference evidence="7" key="1">
    <citation type="submission" date="2016-11" db="EMBL/GenBank/DDBJ databases">
        <authorList>
            <person name="Shukria A."/>
            <person name="Stevens D.C."/>
        </authorList>
    </citation>
    <scope>NUCLEOTIDE SEQUENCE [LARGE SCALE GENOMIC DNA]</scope>
    <source>
        <strain evidence="7">Cbfe23</strain>
    </source>
</reference>
<dbReference type="SUPFAM" id="SSF46785">
    <property type="entry name" value="Winged helix' DNA-binding domain"/>
    <property type="match status" value="1"/>
</dbReference>
<keyword evidence="4" id="KW-0804">Transcription</keyword>
<dbReference type="InterPro" id="IPR036388">
    <property type="entry name" value="WH-like_DNA-bd_sf"/>
</dbReference>
<reference evidence="6 7" key="2">
    <citation type="submission" date="2016-12" db="EMBL/GenBank/DDBJ databases">
        <title>Draft Genome Sequence of Cystobacter ferrugineus Strain Cbfe23.</title>
        <authorList>
            <person name="Akbar S."/>
            <person name="Dowd S.E."/>
            <person name="Stevens D.C."/>
        </authorList>
    </citation>
    <scope>NUCLEOTIDE SEQUENCE [LARGE SCALE GENOMIC DNA]</scope>
    <source>
        <strain evidence="6 7">Cbfe23</strain>
    </source>
</reference>
<dbReference type="GO" id="GO:0006351">
    <property type="term" value="P:DNA-templated transcription"/>
    <property type="evidence" value="ECO:0007669"/>
    <property type="project" value="TreeGrafter"/>
</dbReference>
<name>A0A1L9BEB3_9BACT</name>
<evidence type="ECO:0000313" key="6">
    <source>
        <dbReference type="EMBL" id="OJH40602.1"/>
    </source>
</evidence>
<gene>
    <name evidence="6" type="ORF">BON30_15935</name>
</gene>
<evidence type="ECO:0000313" key="7">
    <source>
        <dbReference type="Proteomes" id="UP000182229"/>
    </source>
</evidence>
<dbReference type="Pfam" id="PF00126">
    <property type="entry name" value="HTH_1"/>
    <property type="match status" value="1"/>
</dbReference>
<dbReference type="Gene3D" id="1.10.10.10">
    <property type="entry name" value="Winged helix-like DNA-binding domain superfamily/Winged helix DNA-binding domain"/>
    <property type="match status" value="1"/>
</dbReference>
<evidence type="ECO:0000256" key="1">
    <source>
        <dbReference type="ARBA" id="ARBA00009437"/>
    </source>
</evidence>
<dbReference type="GO" id="GO:0043565">
    <property type="term" value="F:sequence-specific DNA binding"/>
    <property type="evidence" value="ECO:0007669"/>
    <property type="project" value="TreeGrafter"/>
</dbReference>
<keyword evidence="3" id="KW-0238">DNA-binding</keyword>
<comment type="caution">
    <text evidence="6">The sequence shown here is derived from an EMBL/GenBank/DDBJ whole genome shotgun (WGS) entry which is preliminary data.</text>
</comment>
<dbReference type="OrthoDB" id="5416547at2"/>
<keyword evidence="2" id="KW-0805">Transcription regulation</keyword>
<feature type="domain" description="HTH lysR-type" evidence="5">
    <location>
        <begin position="3"/>
        <end position="60"/>
    </location>
</feature>
<dbReference type="EMBL" id="MPIN01000003">
    <property type="protein sequence ID" value="OJH40602.1"/>
    <property type="molecule type" value="Genomic_DNA"/>
</dbReference>
<dbReference type="Pfam" id="PF03466">
    <property type="entry name" value="LysR_substrate"/>
    <property type="match status" value="1"/>
</dbReference>
<dbReference type="InterPro" id="IPR036390">
    <property type="entry name" value="WH_DNA-bd_sf"/>
</dbReference>
<dbReference type="FunFam" id="1.10.10.10:FF:000001">
    <property type="entry name" value="LysR family transcriptional regulator"/>
    <property type="match status" value="1"/>
</dbReference>
<dbReference type="CDD" id="cd08422">
    <property type="entry name" value="PBP2_CrgA_like"/>
    <property type="match status" value="1"/>
</dbReference>
<proteinExistence type="inferred from homology"/>
<dbReference type="FunFam" id="3.40.190.290:FF:000001">
    <property type="entry name" value="Transcriptional regulator, LysR family"/>
    <property type="match status" value="1"/>
</dbReference>
<evidence type="ECO:0000256" key="2">
    <source>
        <dbReference type="ARBA" id="ARBA00023015"/>
    </source>
</evidence>
<evidence type="ECO:0000256" key="4">
    <source>
        <dbReference type="ARBA" id="ARBA00023163"/>
    </source>
</evidence>
<keyword evidence="7" id="KW-1185">Reference proteome</keyword>
<protein>
    <submittedName>
        <fullName evidence="6">Transcriptional regulator</fullName>
    </submittedName>
</protein>
<dbReference type="Proteomes" id="UP000182229">
    <property type="component" value="Unassembled WGS sequence"/>
</dbReference>
<dbReference type="GO" id="GO:0003700">
    <property type="term" value="F:DNA-binding transcription factor activity"/>
    <property type="evidence" value="ECO:0007669"/>
    <property type="project" value="InterPro"/>
</dbReference>
<evidence type="ECO:0000256" key="3">
    <source>
        <dbReference type="ARBA" id="ARBA00023125"/>
    </source>
</evidence>
<evidence type="ECO:0000259" key="5">
    <source>
        <dbReference type="PROSITE" id="PS50931"/>
    </source>
</evidence>
<dbReference type="InterPro" id="IPR000847">
    <property type="entry name" value="LysR_HTH_N"/>
</dbReference>
<comment type="similarity">
    <text evidence="1">Belongs to the LysR transcriptional regulatory family.</text>
</comment>
<dbReference type="Gene3D" id="3.40.190.290">
    <property type="match status" value="1"/>
</dbReference>
<dbReference type="InterPro" id="IPR058163">
    <property type="entry name" value="LysR-type_TF_proteobact-type"/>
</dbReference>
<dbReference type="PROSITE" id="PS50931">
    <property type="entry name" value="HTH_LYSR"/>
    <property type="match status" value="1"/>
</dbReference>
<dbReference type="PANTHER" id="PTHR30537">
    <property type="entry name" value="HTH-TYPE TRANSCRIPTIONAL REGULATOR"/>
    <property type="match status" value="1"/>
</dbReference>